<dbReference type="CDD" id="cd00275">
    <property type="entry name" value="C2_PLC_like"/>
    <property type="match status" value="1"/>
</dbReference>
<dbReference type="GO" id="GO:0004435">
    <property type="term" value="F:phosphatidylinositol-4,5-bisphosphate phospholipase C activity"/>
    <property type="evidence" value="ECO:0007669"/>
    <property type="project" value="UniProtKB-EC"/>
</dbReference>
<proteinExistence type="predicted"/>
<dbReference type="SMART" id="SM00148">
    <property type="entry name" value="PLCXc"/>
    <property type="match status" value="1"/>
</dbReference>
<keyword evidence="12" id="KW-1185">Reference proteome</keyword>
<dbReference type="PROSITE" id="PS50007">
    <property type="entry name" value="PIPLC_X_DOMAIN"/>
    <property type="match status" value="1"/>
</dbReference>
<dbReference type="InterPro" id="IPR001192">
    <property type="entry name" value="PI-PLC_fam"/>
</dbReference>
<dbReference type="OrthoDB" id="269822at2759"/>
<comment type="caution">
    <text evidence="11">The sequence shown here is derived from an EMBL/GenBank/DDBJ whole genome shotgun (WGS) entry which is preliminary data.</text>
</comment>
<organism evidence="11 12">
    <name type="scientific">Colletotrichum nymphaeae SA-01</name>
    <dbReference type="NCBI Taxonomy" id="1460502"/>
    <lineage>
        <taxon>Eukaryota</taxon>
        <taxon>Fungi</taxon>
        <taxon>Dikarya</taxon>
        <taxon>Ascomycota</taxon>
        <taxon>Pezizomycotina</taxon>
        <taxon>Sordariomycetes</taxon>
        <taxon>Hypocreomycetidae</taxon>
        <taxon>Glomerellales</taxon>
        <taxon>Glomerellaceae</taxon>
        <taxon>Colletotrichum</taxon>
        <taxon>Colletotrichum acutatum species complex</taxon>
    </lineage>
</organism>
<dbReference type="InterPro" id="IPR017946">
    <property type="entry name" value="PLC-like_Pdiesterase_TIM-brl"/>
</dbReference>
<evidence type="ECO:0000256" key="7">
    <source>
        <dbReference type="RuleBase" id="RU361133"/>
    </source>
</evidence>
<feature type="region of interest" description="Disordered" evidence="8">
    <location>
        <begin position="194"/>
        <end position="328"/>
    </location>
</feature>
<dbReference type="PROSITE" id="PS50004">
    <property type="entry name" value="C2"/>
    <property type="match status" value="1"/>
</dbReference>
<dbReference type="PANTHER" id="PTHR10336">
    <property type="entry name" value="PHOSPHOINOSITIDE-SPECIFIC PHOSPHOLIPASE C FAMILY PROTEIN"/>
    <property type="match status" value="1"/>
</dbReference>
<dbReference type="Gene3D" id="3.20.20.190">
    <property type="entry name" value="Phosphatidylinositol (PI) phosphodiesterase"/>
    <property type="match status" value="2"/>
</dbReference>
<dbReference type="GO" id="GO:0051209">
    <property type="term" value="P:release of sequestered calcium ion into cytosol"/>
    <property type="evidence" value="ECO:0007669"/>
    <property type="project" value="TreeGrafter"/>
</dbReference>
<dbReference type="InterPro" id="IPR035892">
    <property type="entry name" value="C2_domain_sf"/>
</dbReference>
<dbReference type="InterPro" id="IPR001711">
    <property type="entry name" value="PLipase_C_Pinositol-sp_Y"/>
</dbReference>
<dbReference type="CDD" id="cd08598">
    <property type="entry name" value="PI-PLC1c_yeast"/>
    <property type="match status" value="1"/>
</dbReference>
<dbReference type="Proteomes" id="UP000070054">
    <property type="component" value="Unassembled WGS sequence"/>
</dbReference>
<evidence type="ECO:0000256" key="4">
    <source>
        <dbReference type="ARBA" id="ARBA00023098"/>
    </source>
</evidence>
<dbReference type="Gene3D" id="2.60.40.150">
    <property type="entry name" value="C2 domain"/>
    <property type="match status" value="1"/>
</dbReference>
<accession>A0A135SHK1</accession>
<dbReference type="GO" id="GO:0048015">
    <property type="term" value="P:phosphatidylinositol-mediated signaling"/>
    <property type="evidence" value="ECO:0007669"/>
    <property type="project" value="TreeGrafter"/>
</dbReference>
<keyword evidence="5" id="KW-0807">Transducer</keyword>
<keyword evidence="3 7" id="KW-0442">Lipid degradation</keyword>
<dbReference type="SUPFAM" id="SSF51695">
    <property type="entry name" value="PLC-like phosphodiesterases"/>
    <property type="match status" value="1"/>
</dbReference>
<dbReference type="GO" id="GO:0016042">
    <property type="term" value="P:lipid catabolic process"/>
    <property type="evidence" value="ECO:0007669"/>
    <property type="project" value="UniProtKB-KW"/>
</dbReference>
<evidence type="ECO:0000256" key="1">
    <source>
        <dbReference type="ARBA" id="ARBA00001195"/>
    </source>
</evidence>
<dbReference type="PRINTS" id="PR00390">
    <property type="entry name" value="PHPHLIPASEC"/>
</dbReference>
<evidence type="ECO:0000313" key="11">
    <source>
        <dbReference type="EMBL" id="KXH35393.1"/>
    </source>
</evidence>
<dbReference type="FunFam" id="3.20.20.190:FF:000060">
    <property type="entry name" value="Phosphoinositide phospholipase C"/>
    <property type="match status" value="1"/>
</dbReference>
<feature type="domain" description="C2" evidence="9">
    <location>
        <begin position="587"/>
        <end position="731"/>
    </location>
</feature>
<dbReference type="InterPro" id="IPR000008">
    <property type="entry name" value="C2_dom"/>
</dbReference>
<dbReference type="PROSITE" id="PS50008">
    <property type="entry name" value="PIPLC_Y_DOMAIN"/>
    <property type="match status" value="1"/>
</dbReference>
<dbReference type="Pfam" id="PF00388">
    <property type="entry name" value="PI-PLC-X"/>
    <property type="match status" value="1"/>
</dbReference>
<dbReference type="Pfam" id="PF23617">
    <property type="entry name" value="EF-hand_15"/>
    <property type="match status" value="1"/>
</dbReference>
<dbReference type="SMART" id="SM00239">
    <property type="entry name" value="C2"/>
    <property type="match status" value="1"/>
</dbReference>
<evidence type="ECO:0000259" key="9">
    <source>
        <dbReference type="PROSITE" id="PS50004"/>
    </source>
</evidence>
<feature type="compositionally biased region" description="Polar residues" evidence="8">
    <location>
        <begin position="25"/>
        <end position="34"/>
    </location>
</feature>
<feature type="compositionally biased region" description="Basic and acidic residues" evidence="8">
    <location>
        <begin position="248"/>
        <end position="264"/>
    </location>
</feature>
<dbReference type="InterPro" id="IPR056584">
    <property type="entry name" value="EF-hand_15"/>
</dbReference>
<feature type="compositionally biased region" description="Low complexity" evidence="8">
    <location>
        <begin position="272"/>
        <end position="317"/>
    </location>
</feature>
<dbReference type="EC" id="3.1.4.11" evidence="7"/>
<comment type="function">
    <text evidence="6">The production of the second messenger molecules diacylglycerol (DAG) and inositol 1,4,5-trisphosphate (IP3) is mediated by activated phosphatidylinositol-specific phospholipase C enzymes.</text>
</comment>
<dbReference type="SUPFAM" id="SSF49562">
    <property type="entry name" value="C2 domain (Calcium/lipid-binding domain, CaLB)"/>
    <property type="match status" value="1"/>
</dbReference>
<feature type="compositionally biased region" description="Acidic residues" evidence="8">
    <location>
        <begin position="194"/>
        <end position="203"/>
    </location>
</feature>
<evidence type="ECO:0000256" key="6">
    <source>
        <dbReference type="ARBA" id="ARBA00059664"/>
    </source>
</evidence>
<evidence type="ECO:0000313" key="12">
    <source>
        <dbReference type="Proteomes" id="UP000070054"/>
    </source>
</evidence>
<comment type="catalytic activity">
    <reaction evidence="1 7">
        <text>a 1,2-diacyl-sn-glycero-3-phospho-(1D-myo-inositol-4,5-bisphosphate) + H2O = 1D-myo-inositol 1,4,5-trisphosphate + a 1,2-diacyl-sn-glycerol + H(+)</text>
        <dbReference type="Rhea" id="RHEA:33179"/>
        <dbReference type="ChEBI" id="CHEBI:15377"/>
        <dbReference type="ChEBI" id="CHEBI:15378"/>
        <dbReference type="ChEBI" id="CHEBI:17815"/>
        <dbReference type="ChEBI" id="CHEBI:58456"/>
        <dbReference type="ChEBI" id="CHEBI:203600"/>
        <dbReference type="EC" id="3.1.4.11"/>
    </reaction>
</comment>
<name>A0A135SHK1_9PEZI</name>
<dbReference type="FunFam" id="3.20.20.190:FF:000039">
    <property type="entry name" value="Phosphoinositide phospholipase C"/>
    <property type="match status" value="1"/>
</dbReference>
<dbReference type="EMBL" id="JEMN01001507">
    <property type="protein sequence ID" value="KXH35393.1"/>
    <property type="molecule type" value="Genomic_DNA"/>
</dbReference>
<sequence>MADTAAPTAPAAATTPAAAPLPQGTIVSATSDPSKPSLRYQAGGGASETERTVKTLGDSVIPHLTKIFNVHAGQDDKKWHKEQIASFVKNVQAEETPECLVANTSEAAAAAGGAAASPPEELDFNGFLNYMTSSASAITRPVHEEDLSYPLSSYFISSSHNTYLTGNQLYSESSTDAYRNVLVRGCRCIEIDVWDGDDSDNEDGTSVSSSDEEAVAAAAASGQAKPKKEKRSKLAMLRDRMPGSLASRLEKTSLGKKMDERIEKSTSPPTETATTRSAGTTAAPAPATATATATATASVAESTTATTAPKETATGTEQPPLQKTPSPRMFPIEPQVFHGYTLTKEVPFRHVCETIRDYGFHSADTPLIVSLEVHCSAEQQEIMVKIMEDTWAGLLVPTPDVDAPELPRPADLMGKILVKVKYAPPPGGAGVTSAQDEDSEEDGKTTPPAPPPKSKKAAAKPSKIIQALSRLGVYTRGVSFKSLTQPEASMPTHIFSLSEKGVMEVHEKQGDALFHHNRHYLMRAYPSGLRIGSSNLDAAVFWRRGIQIVALNWQNWDEGMMLNEGMFAGTKGYVLKPEGYRCLKTGSTPDPSSPTTPQITYKTLDLQIDVLAAQNLPLPPGDTRISGFKPYVKVEIHVESPEERLPGAHIKDDGREREGEYKAKTKSNRGVDPDFKGESLQFAGVPGVVEALTFVRFTVRDDEIGRDDLAAWAAVRLDRLRAGYRFVHLMDCEGRLTDGVVLVRVTKKLT</sequence>
<evidence type="ECO:0000256" key="5">
    <source>
        <dbReference type="ARBA" id="ARBA00023224"/>
    </source>
</evidence>
<feature type="region of interest" description="Disordered" evidence="8">
    <location>
        <begin position="1"/>
        <end position="51"/>
    </location>
</feature>
<dbReference type="PANTHER" id="PTHR10336:SF82">
    <property type="entry name" value="PHOSPHOINOSITIDE PHOSPHOLIPASE C"/>
    <property type="match status" value="1"/>
</dbReference>
<evidence type="ECO:0000256" key="3">
    <source>
        <dbReference type="ARBA" id="ARBA00022963"/>
    </source>
</evidence>
<keyword evidence="2 7" id="KW-0378">Hydrolase</keyword>
<feature type="compositionally biased region" description="Low complexity" evidence="8">
    <location>
        <begin position="1"/>
        <end position="20"/>
    </location>
</feature>
<feature type="domain" description="PI-PLC Y-box" evidence="10">
    <location>
        <begin position="468"/>
        <end position="581"/>
    </location>
</feature>
<evidence type="ECO:0000259" key="10">
    <source>
        <dbReference type="PROSITE" id="PS50008"/>
    </source>
</evidence>
<protein>
    <recommendedName>
        <fullName evidence="7">Phosphoinositide phospholipase C</fullName>
        <ecNumber evidence="7">3.1.4.11</ecNumber>
    </recommendedName>
</protein>
<dbReference type="Pfam" id="PF00387">
    <property type="entry name" value="PI-PLC-Y"/>
    <property type="match status" value="1"/>
</dbReference>
<evidence type="ECO:0000256" key="8">
    <source>
        <dbReference type="SAM" id="MobiDB-lite"/>
    </source>
</evidence>
<evidence type="ECO:0000256" key="2">
    <source>
        <dbReference type="ARBA" id="ARBA00022801"/>
    </source>
</evidence>
<gene>
    <name evidence="11" type="ORF">CNYM01_13159</name>
</gene>
<keyword evidence="4 7" id="KW-0443">Lipid metabolism</keyword>
<reference evidence="11 12" key="1">
    <citation type="submission" date="2014-02" db="EMBL/GenBank/DDBJ databases">
        <title>The genome sequence of Colletotrichum nymphaeae SA-01.</title>
        <authorList>
            <person name="Baroncelli R."/>
            <person name="Thon M.R."/>
        </authorList>
    </citation>
    <scope>NUCLEOTIDE SEQUENCE [LARGE SCALE GENOMIC DNA]</scope>
    <source>
        <strain evidence="11 12">SA-01</strain>
    </source>
</reference>
<dbReference type="InterPro" id="IPR000909">
    <property type="entry name" value="PLipase_C_PInositol-sp_X_dom"/>
</dbReference>
<dbReference type="SMART" id="SM00149">
    <property type="entry name" value="PLCYc"/>
    <property type="match status" value="1"/>
</dbReference>
<feature type="region of interest" description="Disordered" evidence="8">
    <location>
        <begin position="427"/>
        <end position="461"/>
    </location>
</feature>
<dbReference type="AlphaFoldDB" id="A0A135SHK1"/>